<evidence type="ECO:0000313" key="5">
    <source>
        <dbReference type="EMBL" id="KKK71222.1"/>
    </source>
</evidence>
<dbReference type="Gene3D" id="1.10.10.10">
    <property type="entry name" value="Winged helix-like DNA-binding domain superfamily/Winged helix DNA-binding domain"/>
    <property type="match status" value="1"/>
</dbReference>
<organism evidence="5">
    <name type="scientific">marine sediment metagenome</name>
    <dbReference type="NCBI Taxonomy" id="412755"/>
    <lineage>
        <taxon>unclassified sequences</taxon>
        <taxon>metagenomes</taxon>
        <taxon>ecological metagenomes</taxon>
    </lineage>
</organism>
<feature type="domain" description="HTH arsR-type" evidence="4">
    <location>
        <begin position="1"/>
        <end position="86"/>
    </location>
</feature>
<dbReference type="CDD" id="cd00090">
    <property type="entry name" value="HTH_ARSR"/>
    <property type="match status" value="1"/>
</dbReference>
<dbReference type="EMBL" id="LAZR01057831">
    <property type="protein sequence ID" value="KKK71222.1"/>
    <property type="molecule type" value="Genomic_DNA"/>
</dbReference>
<evidence type="ECO:0000259" key="4">
    <source>
        <dbReference type="PROSITE" id="PS50987"/>
    </source>
</evidence>
<dbReference type="InterPro" id="IPR036390">
    <property type="entry name" value="WH_DNA-bd_sf"/>
</dbReference>
<dbReference type="PANTHER" id="PTHR33154">
    <property type="entry name" value="TRANSCRIPTIONAL REGULATOR, ARSR FAMILY"/>
    <property type="match status" value="1"/>
</dbReference>
<feature type="non-terminal residue" evidence="5">
    <location>
        <position position="1"/>
    </location>
</feature>
<dbReference type="AlphaFoldDB" id="A0A0F8XQ96"/>
<dbReference type="InterPro" id="IPR011991">
    <property type="entry name" value="ArsR-like_HTH"/>
</dbReference>
<dbReference type="Pfam" id="PF25212">
    <property type="entry name" value="HVO_A0114"/>
    <property type="match status" value="1"/>
</dbReference>
<dbReference type="PRINTS" id="PR00778">
    <property type="entry name" value="HTHARSR"/>
</dbReference>
<keyword evidence="1" id="KW-0805">Transcription regulation</keyword>
<sequence>LIEALDSKLFKTLSEPVRQEIIRSLLNNGRSDISAISESLPQDRSVISRHLNLMNDAGLLIAEKDGRHMYYEINAAAFIKKKECCP</sequence>
<dbReference type="InterPro" id="IPR001845">
    <property type="entry name" value="HTH_ArsR_DNA-bd_dom"/>
</dbReference>
<dbReference type="SUPFAM" id="SSF46785">
    <property type="entry name" value="Winged helix' DNA-binding domain"/>
    <property type="match status" value="1"/>
</dbReference>
<dbReference type="GO" id="GO:0003700">
    <property type="term" value="F:DNA-binding transcription factor activity"/>
    <property type="evidence" value="ECO:0007669"/>
    <property type="project" value="InterPro"/>
</dbReference>
<reference evidence="5" key="1">
    <citation type="journal article" date="2015" name="Nature">
        <title>Complex archaea that bridge the gap between prokaryotes and eukaryotes.</title>
        <authorList>
            <person name="Spang A."/>
            <person name="Saw J.H."/>
            <person name="Jorgensen S.L."/>
            <person name="Zaremba-Niedzwiedzka K."/>
            <person name="Martijn J."/>
            <person name="Lind A.E."/>
            <person name="van Eijk R."/>
            <person name="Schleper C."/>
            <person name="Guy L."/>
            <person name="Ettema T.J."/>
        </authorList>
    </citation>
    <scope>NUCLEOTIDE SEQUENCE</scope>
</reference>
<dbReference type="SMART" id="SM00418">
    <property type="entry name" value="HTH_ARSR"/>
    <property type="match status" value="1"/>
</dbReference>
<proteinExistence type="predicted"/>
<keyword evidence="2" id="KW-0238">DNA-binding</keyword>
<dbReference type="InterPro" id="IPR051081">
    <property type="entry name" value="HTH_MetalResp_TranReg"/>
</dbReference>
<gene>
    <name evidence="5" type="ORF">LCGC14_2916080</name>
</gene>
<accession>A0A0F8XQ96</accession>
<dbReference type="NCBIfam" id="NF033788">
    <property type="entry name" value="HTH_metalloreg"/>
    <property type="match status" value="1"/>
</dbReference>
<comment type="caution">
    <text evidence="5">The sequence shown here is derived from an EMBL/GenBank/DDBJ whole genome shotgun (WGS) entry which is preliminary data.</text>
</comment>
<dbReference type="PANTHER" id="PTHR33154:SF33">
    <property type="entry name" value="TRANSCRIPTIONAL REPRESSOR SDPR"/>
    <property type="match status" value="1"/>
</dbReference>
<dbReference type="InterPro" id="IPR036388">
    <property type="entry name" value="WH-like_DNA-bd_sf"/>
</dbReference>
<evidence type="ECO:0000256" key="1">
    <source>
        <dbReference type="ARBA" id="ARBA00023015"/>
    </source>
</evidence>
<evidence type="ECO:0000256" key="2">
    <source>
        <dbReference type="ARBA" id="ARBA00023125"/>
    </source>
</evidence>
<dbReference type="PROSITE" id="PS50987">
    <property type="entry name" value="HTH_ARSR_2"/>
    <property type="match status" value="1"/>
</dbReference>
<dbReference type="GO" id="GO:0003677">
    <property type="term" value="F:DNA binding"/>
    <property type="evidence" value="ECO:0007669"/>
    <property type="project" value="UniProtKB-KW"/>
</dbReference>
<name>A0A0F8XQ96_9ZZZZ</name>
<evidence type="ECO:0000256" key="3">
    <source>
        <dbReference type="ARBA" id="ARBA00023163"/>
    </source>
</evidence>
<keyword evidence="3" id="KW-0804">Transcription</keyword>
<protein>
    <recommendedName>
        <fullName evidence="4">HTH arsR-type domain-containing protein</fullName>
    </recommendedName>
</protein>